<evidence type="ECO:0000256" key="2">
    <source>
        <dbReference type="ARBA" id="ARBA00008187"/>
    </source>
</evidence>
<accession>A0A2H9TLQ5</accession>
<dbReference type="GO" id="GO:0006261">
    <property type="term" value="P:DNA-templated DNA replication"/>
    <property type="evidence" value="ECO:0007669"/>
    <property type="project" value="InterPro"/>
</dbReference>
<gene>
    <name evidence="9" type="ORF">PSACC_01612</name>
</gene>
<dbReference type="InterPro" id="IPR008591">
    <property type="entry name" value="GINS_Sld5"/>
</dbReference>
<dbReference type="AlphaFoldDB" id="A0A2H9TLQ5"/>
<protein>
    <recommendedName>
        <fullName evidence="3 6">DNA replication complex GINS protein SLD5</fullName>
    </recommendedName>
</protein>
<dbReference type="SUPFAM" id="SSF158573">
    <property type="entry name" value="GINS helical bundle-like"/>
    <property type="match status" value="1"/>
</dbReference>
<comment type="subcellular location">
    <subcellularLocation>
        <location evidence="1 6">Nucleus</location>
    </subcellularLocation>
</comment>
<dbReference type="GO" id="GO:0000727">
    <property type="term" value="P:double-strand break repair via break-induced replication"/>
    <property type="evidence" value="ECO:0007669"/>
    <property type="project" value="TreeGrafter"/>
</dbReference>
<dbReference type="CDD" id="cd11711">
    <property type="entry name" value="GINS_A_Sld5"/>
    <property type="match status" value="1"/>
</dbReference>
<organism evidence="9 10">
    <name type="scientific">Paramicrosporidium saccamoebae</name>
    <dbReference type="NCBI Taxonomy" id="1246581"/>
    <lineage>
        <taxon>Eukaryota</taxon>
        <taxon>Fungi</taxon>
        <taxon>Fungi incertae sedis</taxon>
        <taxon>Cryptomycota</taxon>
        <taxon>Cryptomycota incertae sedis</taxon>
        <taxon>Paramicrosporidium</taxon>
    </lineage>
</organism>
<dbReference type="InterPro" id="IPR038749">
    <property type="entry name" value="Sld5_GINS_A"/>
</dbReference>
<dbReference type="GO" id="GO:0000811">
    <property type="term" value="C:GINS complex"/>
    <property type="evidence" value="ECO:0007669"/>
    <property type="project" value="UniProtKB-UniRule"/>
</dbReference>
<proteinExistence type="inferred from homology"/>
<dbReference type="PIRSF" id="PIRSF007764">
    <property type="entry name" value="Sld5"/>
    <property type="match status" value="1"/>
</dbReference>
<dbReference type="CDD" id="cd21692">
    <property type="entry name" value="GINS_B_Sld5"/>
    <property type="match status" value="1"/>
</dbReference>
<name>A0A2H9TLQ5_9FUNG</name>
<dbReference type="InterPro" id="IPR021151">
    <property type="entry name" value="GINS_A"/>
</dbReference>
<keyword evidence="5 6" id="KW-0539">Nucleus</keyword>
<evidence type="ECO:0000256" key="1">
    <source>
        <dbReference type="ARBA" id="ARBA00004123"/>
    </source>
</evidence>
<dbReference type="PANTHER" id="PTHR21206">
    <property type="entry name" value="SLD5 PROTEIN"/>
    <property type="match status" value="1"/>
</dbReference>
<comment type="function">
    <text evidence="6">The GINS complex plays an essential role in the initiation of DNA replication.</text>
</comment>
<evidence type="ECO:0000259" key="7">
    <source>
        <dbReference type="Pfam" id="PF05916"/>
    </source>
</evidence>
<dbReference type="EMBL" id="MTSL01000114">
    <property type="protein sequence ID" value="PJF18580.1"/>
    <property type="molecule type" value="Genomic_DNA"/>
</dbReference>
<evidence type="ECO:0000313" key="10">
    <source>
        <dbReference type="Proteomes" id="UP000240830"/>
    </source>
</evidence>
<sequence length="202" mass="23306">MLESDGLAFSMYNETQPEEEVSALFQVWLNERLSPTLLPYATELISNLLELIANQQALLSEQLDAHLNTLYQMEVERLRYVIASYLRCRLAKIEAYWIYWLKDETLLSPEERVYLGRYAKCKAKAFEGSVLKHLPAGLAELPTDELVAQPKTDAHVICRVLEEVGTVRVHRDMTADLQKNDIYVLRFRLAEELLHLNKVALI</sequence>
<dbReference type="Proteomes" id="UP000240830">
    <property type="component" value="Unassembled WGS sequence"/>
</dbReference>
<dbReference type="STRING" id="1246581.A0A2H9TLQ5"/>
<comment type="caution">
    <text evidence="9">The sequence shown here is derived from an EMBL/GenBank/DDBJ whole genome shotgun (WGS) entry which is preliminary data.</text>
</comment>
<dbReference type="InterPro" id="IPR031633">
    <property type="entry name" value="SLD5_C"/>
</dbReference>
<keyword evidence="4 6" id="KW-0235">DNA replication</keyword>
<evidence type="ECO:0000313" key="9">
    <source>
        <dbReference type="EMBL" id="PJF18580.1"/>
    </source>
</evidence>
<dbReference type="Pfam" id="PF16922">
    <property type="entry name" value="SLD5_C"/>
    <property type="match status" value="1"/>
</dbReference>
<reference evidence="9 10" key="1">
    <citation type="submission" date="2016-10" db="EMBL/GenBank/DDBJ databases">
        <title>The genome of Paramicrosporidium saccamoebae is the missing link in understanding Cryptomycota and Microsporidia evolution.</title>
        <authorList>
            <person name="Quandt C.A."/>
            <person name="Beaudet D."/>
            <person name="Corsaro D."/>
            <person name="Michel R."/>
            <person name="Corradi N."/>
            <person name="James T."/>
        </authorList>
    </citation>
    <scope>NUCLEOTIDE SEQUENCE [LARGE SCALE GENOMIC DNA]</scope>
    <source>
        <strain evidence="9 10">KSL3</strain>
    </source>
</reference>
<feature type="domain" description="DNA replication complex GINS protein SLD5 C-terminal" evidence="8">
    <location>
        <begin position="150"/>
        <end position="202"/>
    </location>
</feature>
<dbReference type="InterPro" id="IPR036224">
    <property type="entry name" value="GINS_bundle-like_dom_sf"/>
</dbReference>
<evidence type="ECO:0000256" key="3">
    <source>
        <dbReference type="ARBA" id="ARBA00014804"/>
    </source>
</evidence>
<evidence type="ECO:0000256" key="6">
    <source>
        <dbReference type="PIRNR" id="PIRNR007764"/>
    </source>
</evidence>
<feature type="domain" description="GINS subunit" evidence="7">
    <location>
        <begin position="71"/>
        <end position="125"/>
    </location>
</feature>
<comment type="similarity">
    <text evidence="2 6">Belongs to the GINS4/SLD5 family.</text>
</comment>
<dbReference type="SUPFAM" id="SSF160059">
    <property type="entry name" value="PriA/YqbF domain"/>
    <property type="match status" value="1"/>
</dbReference>
<dbReference type="Pfam" id="PF05916">
    <property type="entry name" value="Sld5"/>
    <property type="match status" value="1"/>
</dbReference>
<dbReference type="Gene3D" id="1.20.58.1030">
    <property type="match status" value="1"/>
</dbReference>
<dbReference type="PANTHER" id="PTHR21206:SF0">
    <property type="entry name" value="DNA REPLICATION COMPLEX GINS PROTEIN SLD5"/>
    <property type="match status" value="1"/>
</dbReference>
<evidence type="ECO:0000256" key="4">
    <source>
        <dbReference type="ARBA" id="ARBA00022705"/>
    </source>
</evidence>
<evidence type="ECO:0000256" key="5">
    <source>
        <dbReference type="ARBA" id="ARBA00023242"/>
    </source>
</evidence>
<evidence type="ECO:0000259" key="8">
    <source>
        <dbReference type="Pfam" id="PF16922"/>
    </source>
</evidence>
<keyword evidence="10" id="KW-1185">Reference proteome</keyword>
<dbReference type="OrthoDB" id="338231at2759"/>